<protein>
    <recommendedName>
        <fullName evidence="4">WD40-like Beta Propeller Repeat</fullName>
    </recommendedName>
</protein>
<dbReference type="EMBL" id="CP121196">
    <property type="protein sequence ID" value="XBH17096.1"/>
    <property type="molecule type" value="Genomic_DNA"/>
</dbReference>
<accession>A0AAU7DI84</accession>
<organism evidence="3">
    <name type="scientific">Telmatobacter sp. DSM 110680</name>
    <dbReference type="NCBI Taxonomy" id="3036704"/>
    <lineage>
        <taxon>Bacteria</taxon>
        <taxon>Pseudomonadati</taxon>
        <taxon>Acidobacteriota</taxon>
        <taxon>Terriglobia</taxon>
        <taxon>Terriglobales</taxon>
        <taxon>Acidobacteriaceae</taxon>
        <taxon>Telmatobacter</taxon>
    </lineage>
</organism>
<name>A0AAU7DI84_9BACT</name>
<dbReference type="Gene3D" id="2.130.10.10">
    <property type="entry name" value="YVTN repeat-like/Quinoprotein amine dehydrogenase"/>
    <property type="match status" value="1"/>
</dbReference>
<feature type="chain" id="PRO_5043806295" description="WD40-like Beta Propeller Repeat" evidence="2">
    <location>
        <begin position="37"/>
        <end position="662"/>
    </location>
</feature>
<feature type="region of interest" description="Disordered" evidence="1">
    <location>
        <begin position="50"/>
        <end position="87"/>
    </location>
</feature>
<dbReference type="InterPro" id="IPR011042">
    <property type="entry name" value="6-blade_b-propeller_TolB-like"/>
</dbReference>
<evidence type="ECO:0000256" key="2">
    <source>
        <dbReference type="SAM" id="SignalP"/>
    </source>
</evidence>
<keyword evidence="2" id="KW-0732">Signal</keyword>
<feature type="compositionally biased region" description="Low complexity" evidence="1">
    <location>
        <begin position="52"/>
        <end position="86"/>
    </location>
</feature>
<dbReference type="InterPro" id="IPR015943">
    <property type="entry name" value="WD40/YVTN_repeat-like_dom_sf"/>
</dbReference>
<proteinExistence type="predicted"/>
<dbReference type="Gene3D" id="2.120.10.30">
    <property type="entry name" value="TolB, C-terminal domain"/>
    <property type="match status" value="1"/>
</dbReference>
<evidence type="ECO:0008006" key="4">
    <source>
        <dbReference type="Google" id="ProtNLM"/>
    </source>
</evidence>
<dbReference type="AlphaFoldDB" id="A0AAU7DI84"/>
<sequence>MLLRLSLKPAVYVSRFVLVLLLATAVVGATSSTAAAQSVWDQLKAQAKKAKQGATPAAQPAAPGQPAKPGQPATKPGKAAAGTAAGDSGPFTAPAGTVITPLVIGPSSIPMSSVSVSPMGVHASVTTQSGSRSVVLLDGVPGPKLDKMLRGGGQGGAIYSPDGNHSAYCAAIGTQWVVFEDGQQQSAGPATASGATGSAQCELAFSSNSKHLYYSSIQDIGLSNSPARFVWDGKPGPWGYPGNGFSYVVFSPDGDHVAYPFTPPGSTTMQQFVVDTQVAPYKSDTIKFGGDGIHIYSTIRQTSAGPRPVQTVTGLIDGKAVVKADDVRWFVPSVGTMAVAVLTKNGSPAFSEALMVGGKLVAASQTPPGGRYGNVVFSPDGKHYAAIATGGSGAWVFADGKKQQTYQSIGLSGTGSVGYTADSSALEYLAGNSGSVWDVRNGEESDALMMSQAPLFAPKGGHSLVISLRAVLLDGKPLQLGDLSRSTTMAASFSPDGQHVAFVVQNAQGRTLYRDGVAQSAYSVVNTGGLTKDGTRAYVWSPDSQHIGYMCRPNNPAANNDVYACVDDKAVRLGSGYGNFAFSADSNHVFWGKVIGQGVFRVFADGKPVYEGKTPETGGMLYGTWEPQPDGSLRFFSEDATNLLRVSVMPSSSTTLATAFGN</sequence>
<feature type="signal peptide" evidence="2">
    <location>
        <begin position="1"/>
        <end position="36"/>
    </location>
</feature>
<evidence type="ECO:0000313" key="3">
    <source>
        <dbReference type="EMBL" id="XBH17096.1"/>
    </source>
</evidence>
<evidence type="ECO:0000256" key="1">
    <source>
        <dbReference type="SAM" id="MobiDB-lite"/>
    </source>
</evidence>
<dbReference type="SUPFAM" id="SSF82171">
    <property type="entry name" value="DPP6 N-terminal domain-like"/>
    <property type="match status" value="1"/>
</dbReference>
<reference evidence="3" key="1">
    <citation type="submission" date="2023-03" db="EMBL/GenBank/DDBJ databases">
        <title>Edaphobacter sp.</title>
        <authorList>
            <person name="Huber K.J."/>
            <person name="Papendorf J."/>
            <person name="Pilke C."/>
            <person name="Bunk B."/>
            <person name="Sproeer C."/>
            <person name="Pester M."/>
        </authorList>
    </citation>
    <scope>NUCLEOTIDE SEQUENCE</scope>
    <source>
        <strain evidence="3">DSM 110680</strain>
    </source>
</reference>
<gene>
    <name evidence="3" type="ORF">P8935_21330</name>
</gene>
<dbReference type="RefSeq" id="WP_348262326.1">
    <property type="nucleotide sequence ID" value="NZ_CP121196.1"/>
</dbReference>